<evidence type="ECO:0000256" key="1">
    <source>
        <dbReference type="SAM" id="Coils"/>
    </source>
</evidence>
<name>A0A2T5YQI7_9BACT</name>
<proteinExistence type="predicted"/>
<dbReference type="InterPro" id="IPR026866">
    <property type="entry name" value="CR006_AAA"/>
</dbReference>
<comment type="caution">
    <text evidence="3">The sequence shown here is derived from an EMBL/GenBank/DDBJ whole genome shotgun (WGS) entry which is preliminary data.</text>
</comment>
<dbReference type="RefSeq" id="WP_170114029.1">
    <property type="nucleotide sequence ID" value="NZ_QBKI01000002.1"/>
</dbReference>
<evidence type="ECO:0000313" key="3">
    <source>
        <dbReference type="EMBL" id="PTX21551.1"/>
    </source>
</evidence>
<sequence length="440" mass="51346">MINSIDRIKCLGIFKDYVVDSSTEDFSKYNLIYGWNGSGKTTLSKLFAFLEKKKDISPSYSDCEFKISTSLGVVDQTNYKDSSLSVKVFNEDFIKDNIDWNNVVKSLLLVSEEKIKDRDELNKKKQEKVKYDVLIDSLKKDHQILSNNIEAFLSSTAKSIKEKFRIIDTSDKYYFNYDKAKLRSFINSNLKVQEIQSLLMSEEDLNAVSTSIKPDVLDYIKEVNLEIDFLLIEEANKKINSLLKTNIVSKTIEHLLLHSEISEWVEKGLQIHTEYNKSICEFCGCEVKPERIENLNNHFNKDYKEIKIKIEAAIKWLNESKISSESFFDEHILYPELRKEYLEIRSNTFDLIEKINNVLNQWIHSLETKRENPFDEVAEVDLLSKDLIESYGNCAKTINQLIKKHNCKTENFEEELKVLKQKLETHYAAVAVQDFNFFIT</sequence>
<organism evidence="3 4">
    <name type="scientific">Pontibacter mucosus</name>
    <dbReference type="NCBI Taxonomy" id="1649266"/>
    <lineage>
        <taxon>Bacteria</taxon>
        <taxon>Pseudomonadati</taxon>
        <taxon>Bacteroidota</taxon>
        <taxon>Cytophagia</taxon>
        <taxon>Cytophagales</taxon>
        <taxon>Hymenobacteraceae</taxon>
        <taxon>Pontibacter</taxon>
    </lineage>
</organism>
<reference evidence="3 4" key="1">
    <citation type="submission" date="2018-04" db="EMBL/GenBank/DDBJ databases">
        <title>Genomic Encyclopedia of Archaeal and Bacterial Type Strains, Phase II (KMG-II): from individual species to whole genera.</title>
        <authorList>
            <person name="Goeker M."/>
        </authorList>
    </citation>
    <scope>NUCLEOTIDE SEQUENCE [LARGE SCALE GENOMIC DNA]</scope>
    <source>
        <strain evidence="3 4">DSM 100162</strain>
    </source>
</reference>
<evidence type="ECO:0000313" key="4">
    <source>
        <dbReference type="Proteomes" id="UP000244225"/>
    </source>
</evidence>
<dbReference type="AlphaFoldDB" id="A0A2T5YQI7"/>
<protein>
    <submittedName>
        <fullName evidence="3">AAA domain-containing protein</fullName>
    </submittedName>
</protein>
<dbReference type="InterPro" id="IPR027417">
    <property type="entry name" value="P-loop_NTPase"/>
</dbReference>
<dbReference type="Pfam" id="PF13166">
    <property type="entry name" value="AAA_13"/>
    <property type="match status" value="1"/>
</dbReference>
<dbReference type="Proteomes" id="UP000244225">
    <property type="component" value="Unassembled WGS sequence"/>
</dbReference>
<gene>
    <name evidence="3" type="ORF">C8N40_102527</name>
</gene>
<dbReference type="EMBL" id="QBKI01000002">
    <property type="protein sequence ID" value="PTX21551.1"/>
    <property type="molecule type" value="Genomic_DNA"/>
</dbReference>
<evidence type="ECO:0000259" key="2">
    <source>
        <dbReference type="Pfam" id="PF13166"/>
    </source>
</evidence>
<feature type="domain" description="Protein CR006 P-loop" evidence="2">
    <location>
        <begin position="20"/>
        <end position="435"/>
    </location>
</feature>
<keyword evidence="1" id="KW-0175">Coiled coil</keyword>
<feature type="coiled-coil region" evidence="1">
    <location>
        <begin position="402"/>
        <end position="429"/>
    </location>
</feature>
<keyword evidence="4" id="KW-1185">Reference proteome</keyword>
<dbReference type="SUPFAM" id="SSF52540">
    <property type="entry name" value="P-loop containing nucleoside triphosphate hydrolases"/>
    <property type="match status" value="1"/>
</dbReference>
<accession>A0A2T5YQI7</accession>